<evidence type="ECO:0000256" key="3">
    <source>
        <dbReference type="ARBA" id="ARBA00022741"/>
    </source>
</evidence>
<dbReference type="InterPro" id="IPR046958">
    <property type="entry name" value="RBK1/2/STUNTED"/>
</dbReference>
<evidence type="ECO:0000256" key="6">
    <source>
        <dbReference type="PROSITE-ProRule" id="PRU10141"/>
    </source>
</evidence>
<evidence type="ECO:0000256" key="8">
    <source>
        <dbReference type="SAM" id="MobiDB-lite"/>
    </source>
</evidence>
<dbReference type="PANTHER" id="PTHR47987">
    <property type="entry name" value="OS08G0249100 PROTEIN"/>
    <property type="match status" value="1"/>
</dbReference>
<evidence type="ECO:0000256" key="5">
    <source>
        <dbReference type="ARBA" id="ARBA00022840"/>
    </source>
</evidence>
<dbReference type="FunFam" id="3.30.200.20:FF:000325">
    <property type="entry name" value="Putative receptor-like serine/threonine-protein kinase"/>
    <property type="match status" value="1"/>
</dbReference>
<dbReference type="PROSITE" id="PS00108">
    <property type="entry name" value="PROTEIN_KINASE_ST"/>
    <property type="match status" value="1"/>
</dbReference>
<dbReference type="Proteomes" id="UP001085076">
    <property type="component" value="Miscellaneous, Linkage group lg01"/>
</dbReference>
<comment type="similarity">
    <text evidence="7">Belongs to the protein kinase superfamily.</text>
</comment>
<dbReference type="OrthoDB" id="4062651at2759"/>
<comment type="caution">
    <text evidence="10">The sequence shown here is derived from an EMBL/GenBank/DDBJ whole genome shotgun (WGS) entry which is preliminary data.</text>
</comment>
<keyword evidence="2" id="KW-0808">Transferase</keyword>
<organism evidence="10 11">
    <name type="scientific">Dioscorea zingiberensis</name>
    <dbReference type="NCBI Taxonomy" id="325984"/>
    <lineage>
        <taxon>Eukaryota</taxon>
        <taxon>Viridiplantae</taxon>
        <taxon>Streptophyta</taxon>
        <taxon>Embryophyta</taxon>
        <taxon>Tracheophyta</taxon>
        <taxon>Spermatophyta</taxon>
        <taxon>Magnoliopsida</taxon>
        <taxon>Liliopsida</taxon>
        <taxon>Dioscoreales</taxon>
        <taxon>Dioscoreaceae</taxon>
        <taxon>Dioscorea</taxon>
    </lineage>
</organism>
<dbReference type="EMBL" id="JAGGNH010000001">
    <property type="protein sequence ID" value="KAJ0985082.1"/>
    <property type="molecule type" value="Genomic_DNA"/>
</dbReference>
<evidence type="ECO:0000313" key="11">
    <source>
        <dbReference type="Proteomes" id="UP001085076"/>
    </source>
</evidence>
<dbReference type="SMART" id="SM00220">
    <property type="entry name" value="S_TKc"/>
    <property type="match status" value="1"/>
</dbReference>
<dbReference type="Gene3D" id="3.30.200.20">
    <property type="entry name" value="Phosphorylase Kinase, domain 1"/>
    <property type="match status" value="1"/>
</dbReference>
<dbReference type="InterPro" id="IPR008271">
    <property type="entry name" value="Ser/Thr_kinase_AS"/>
</dbReference>
<gene>
    <name evidence="10" type="ORF">J5N97_003438</name>
</gene>
<dbReference type="InterPro" id="IPR001245">
    <property type="entry name" value="Ser-Thr/Tyr_kinase_cat_dom"/>
</dbReference>
<accession>A0A9D5HR90</accession>
<keyword evidence="11" id="KW-1185">Reference proteome</keyword>
<reference evidence="10" key="1">
    <citation type="submission" date="2021-03" db="EMBL/GenBank/DDBJ databases">
        <authorList>
            <person name="Li Z."/>
            <person name="Yang C."/>
        </authorList>
    </citation>
    <scope>NUCLEOTIDE SEQUENCE</scope>
    <source>
        <strain evidence="10">Dzin_1.0</strain>
        <tissue evidence="10">Leaf</tissue>
    </source>
</reference>
<feature type="binding site" evidence="6">
    <location>
        <position position="99"/>
    </location>
    <ligand>
        <name>ATP</name>
        <dbReference type="ChEBI" id="CHEBI:30616"/>
    </ligand>
</feature>
<reference evidence="10" key="2">
    <citation type="journal article" date="2022" name="Hortic Res">
        <title>The genome of Dioscorea zingiberensis sheds light on the biosynthesis, origin and evolution of the medicinally important diosgenin saponins.</title>
        <authorList>
            <person name="Li Y."/>
            <person name="Tan C."/>
            <person name="Li Z."/>
            <person name="Guo J."/>
            <person name="Li S."/>
            <person name="Chen X."/>
            <person name="Wang C."/>
            <person name="Dai X."/>
            <person name="Yang H."/>
            <person name="Song W."/>
            <person name="Hou L."/>
            <person name="Xu J."/>
            <person name="Tong Z."/>
            <person name="Xu A."/>
            <person name="Yuan X."/>
            <person name="Wang W."/>
            <person name="Yang Q."/>
            <person name="Chen L."/>
            <person name="Sun Z."/>
            <person name="Wang K."/>
            <person name="Pan B."/>
            <person name="Chen J."/>
            <person name="Bao Y."/>
            <person name="Liu F."/>
            <person name="Qi X."/>
            <person name="Gang D.R."/>
            <person name="Wen J."/>
            <person name="Li J."/>
        </authorList>
    </citation>
    <scope>NUCLEOTIDE SEQUENCE</scope>
    <source>
        <strain evidence="10">Dzin_1.0</strain>
    </source>
</reference>
<evidence type="ECO:0000256" key="2">
    <source>
        <dbReference type="ARBA" id="ARBA00022679"/>
    </source>
</evidence>
<dbReference type="SUPFAM" id="SSF56112">
    <property type="entry name" value="Protein kinase-like (PK-like)"/>
    <property type="match status" value="1"/>
</dbReference>
<keyword evidence="1 7" id="KW-0723">Serine/threonine-protein kinase</keyword>
<dbReference type="InterPro" id="IPR011009">
    <property type="entry name" value="Kinase-like_dom_sf"/>
</dbReference>
<feature type="region of interest" description="Disordered" evidence="8">
    <location>
        <begin position="17"/>
        <end position="38"/>
    </location>
</feature>
<keyword evidence="5 6" id="KW-0067">ATP-binding</keyword>
<name>A0A9D5HR90_9LILI</name>
<evidence type="ECO:0000256" key="7">
    <source>
        <dbReference type="RuleBase" id="RU000304"/>
    </source>
</evidence>
<dbReference type="GO" id="GO:0005524">
    <property type="term" value="F:ATP binding"/>
    <property type="evidence" value="ECO:0007669"/>
    <property type="project" value="UniProtKB-UniRule"/>
</dbReference>
<dbReference type="PROSITE" id="PS50011">
    <property type="entry name" value="PROTEIN_KINASE_DOM"/>
    <property type="match status" value="1"/>
</dbReference>
<evidence type="ECO:0000259" key="9">
    <source>
        <dbReference type="PROSITE" id="PS50011"/>
    </source>
</evidence>
<dbReference type="GO" id="GO:0004674">
    <property type="term" value="F:protein serine/threonine kinase activity"/>
    <property type="evidence" value="ECO:0007669"/>
    <property type="project" value="UniProtKB-KW"/>
</dbReference>
<feature type="compositionally biased region" description="Basic and acidic residues" evidence="8">
    <location>
        <begin position="18"/>
        <end position="28"/>
    </location>
</feature>
<dbReference type="InterPro" id="IPR000719">
    <property type="entry name" value="Prot_kinase_dom"/>
</dbReference>
<keyword evidence="4" id="KW-0418">Kinase</keyword>
<dbReference type="Pfam" id="PF07714">
    <property type="entry name" value="PK_Tyr_Ser-Thr"/>
    <property type="match status" value="1"/>
</dbReference>
<sequence>MNHLSLRRLFISTGRRRRVDEEASKKNEYTSSPPTHELKKTMETSMEMNPPHKPTWKCFSHEEIQKATNGFNQDYLVGRGGYAEVYKGVLEDGREIAVKRLKRASTEEQKVKEFLTELGVVSHVQHPNVSALLGCCVENELYLIFDFSSNGSVSSQLHDKNLPAMAWKVRYKIAIGAARGLHYLHKGCQRRIIHRDIKASNILLKSNFEPQISDFGLARWLPAEWSHCFVAEPMEGTFGCLAPEYFTHGIIDEKTDVFAFGVFLLEIISGRKPVDGSHKSLLSWAKPYLSDGTVEMMVDHRLRDEYDIVQLKRLAFAASLCIRTSATWRPWMNEVVELMEDGEIPPTCWTMPENGGESEDFCGFDYLDEFDTPSSSSMASS</sequence>
<keyword evidence="3 6" id="KW-0547">Nucleotide-binding</keyword>
<dbReference type="AlphaFoldDB" id="A0A9D5HR90"/>
<evidence type="ECO:0000256" key="4">
    <source>
        <dbReference type="ARBA" id="ARBA00022777"/>
    </source>
</evidence>
<feature type="domain" description="Protein kinase" evidence="9">
    <location>
        <begin position="71"/>
        <end position="332"/>
    </location>
</feature>
<dbReference type="InterPro" id="IPR017441">
    <property type="entry name" value="Protein_kinase_ATP_BS"/>
</dbReference>
<evidence type="ECO:0000313" key="10">
    <source>
        <dbReference type="EMBL" id="KAJ0985082.1"/>
    </source>
</evidence>
<protein>
    <recommendedName>
        <fullName evidence="9">Protein kinase domain-containing protein</fullName>
    </recommendedName>
</protein>
<dbReference type="PANTHER" id="PTHR47987:SF20">
    <property type="entry name" value="OS04G0654600 PROTEIN"/>
    <property type="match status" value="1"/>
</dbReference>
<dbReference type="PROSITE" id="PS00107">
    <property type="entry name" value="PROTEIN_KINASE_ATP"/>
    <property type="match status" value="1"/>
</dbReference>
<evidence type="ECO:0000256" key="1">
    <source>
        <dbReference type="ARBA" id="ARBA00022527"/>
    </source>
</evidence>
<dbReference type="FunFam" id="1.10.510.10:FF:000423">
    <property type="entry name" value="Putative receptor-like serine/threonine-protein kinase"/>
    <property type="match status" value="1"/>
</dbReference>
<proteinExistence type="inferred from homology"/>
<dbReference type="Gene3D" id="1.10.510.10">
    <property type="entry name" value="Transferase(Phosphotransferase) domain 1"/>
    <property type="match status" value="1"/>
</dbReference>